<keyword evidence="5" id="KW-0186">Copper</keyword>
<evidence type="ECO:0000256" key="4">
    <source>
        <dbReference type="ARBA" id="ARBA00023002"/>
    </source>
</evidence>
<dbReference type="AlphaFoldDB" id="A0A388LXT2"/>
<keyword evidence="4" id="KW-0560">Oxidoreductase</keyword>
<evidence type="ECO:0000256" key="6">
    <source>
        <dbReference type="SAM" id="MobiDB-lite"/>
    </source>
</evidence>
<evidence type="ECO:0000256" key="3">
    <source>
        <dbReference type="ARBA" id="ARBA00022723"/>
    </source>
</evidence>
<evidence type="ECO:0000259" key="8">
    <source>
        <dbReference type="PROSITE" id="PS00498"/>
    </source>
</evidence>
<evidence type="ECO:0000256" key="2">
    <source>
        <dbReference type="ARBA" id="ARBA00009928"/>
    </source>
</evidence>
<dbReference type="OrthoDB" id="6132182at2759"/>
<dbReference type="PRINTS" id="PR00092">
    <property type="entry name" value="TYROSINASE"/>
</dbReference>
<evidence type="ECO:0000313" key="9">
    <source>
        <dbReference type="EMBL" id="GBG87042.1"/>
    </source>
</evidence>
<protein>
    <recommendedName>
        <fullName evidence="7 8">Tyrosinase copper-binding domain-containing protein</fullName>
    </recommendedName>
</protein>
<name>A0A388LXT2_CHABU</name>
<dbReference type="GO" id="GO:0046872">
    <property type="term" value="F:metal ion binding"/>
    <property type="evidence" value="ECO:0007669"/>
    <property type="project" value="UniProtKB-KW"/>
</dbReference>
<evidence type="ECO:0000259" key="7">
    <source>
        <dbReference type="PROSITE" id="PS00497"/>
    </source>
</evidence>
<dbReference type="InterPro" id="IPR008922">
    <property type="entry name" value="Di-copper_centre_dom_sf"/>
</dbReference>
<reference evidence="9 10" key="1">
    <citation type="journal article" date="2018" name="Cell">
        <title>The Chara Genome: Secondary Complexity and Implications for Plant Terrestrialization.</title>
        <authorList>
            <person name="Nishiyama T."/>
            <person name="Sakayama H."/>
            <person name="Vries J.D."/>
            <person name="Buschmann H."/>
            <person name="Saint-Marcoux D."/>
            <person name="Ullrich K.K."/>
            <person name="Haas F.B."/>
            <person name="Vanderstraeten L."/>
            <person name="Becker D."/>
            <person name="Lang D."/>
            <person name="Vosolsobe S."/>
            <person name="Rombauts S."/>
            <person name="Wilhelmsson P.K.I."/>
            <person name="Janitza P."/>
            <person name="Kern R."/>
            <person name="Heyl A."/>
            <person name="Rumpler F."/>
            <person name="Villalobos L.I.A.C."/>
            <person name="Clay J.M."/>
            <person name="Skokan R."/>
            <person name="Toyoda A."/>
            <person name="Suzuki Y."/>
            <person name="Kagoshima H."/>
            <person name="Schijlen E."/>
            <person name="Tajeshwar N."/>
            <person name="Catarino B."/>
            <person name="Hetherington A.J."/>
            <person name="Saltykova A."/>
            <person name="Bonnot C."/>
            <person name="Breuninger H."/>
            <person name="Symeonidi A."/>
            <person name="Radhakrishnan G.V."/>
            <person name="Van Nieuwerburgh F."/>
            <person name="Deforce D."/>
            <person name="Chang C."/>
            <person name="Karol K.G."/>
            <person name="Hedrich R."/>
            <person name="Ulvskov P."/>
            <person name="Glockner G."/>
            <person name="Delwiche C.F."/>
            <person name="Petrasek J."/>
            <person name="Van de Peer Y."/>
            <person name="Friml J."/>
            <person name="Beilby M."/>
            <person name="Dolan L."/>
            <person name="Kohara Y."/>
            <person name="Sugano S."/>
            <person name="Fujiyama A."/>
            <person name="Delaux P.-M."/>
            <person name="Quint M."/>
            <person name="TheiBen G."/>
            <person name="Hagemann M."/>
            <person name="Harholt J."/>
            <person name="Dunand C."/>
            <person name="Zachgo S."/>
            <person name="Langdale J."/>
            <person name="Maumus F."/>
            <person name="Straeten D.V.D."/>
            <person name="Gould S.B."/>
            <person name="Rensing S.A."/>
        </authorList>
    </citation>
    <scope>NUCLEOTIDE SEQUENCE [LARGE SCALE GENOMIC DNA]</scope>
    <source>
        <strain evidence="9 10">S276</strain>
    </source>
</reference>
<dbReference type="Pfam" id="PF00264">
    <property type="entry name" value="Tyrosinase"/>
    <property type="match status" value="2"/>
</dbReference>
<feature type="domain" description="Tyrosinase copper-binding" evidence="7">
    <location>
        <begin position="143"/>
        <end position="160"/>
    </location>
</feature>
<organism evidence="9 10">
    <name type="scientific">Chara braunii</name>
    <name type="common">Braun's stonewort</name>
    <dbReference type="NCBI Taxonomy" id="69332"/>
    <lineage>
        <taxon>Eukaryota</taxon>
        <taxon>Viridiplantae</taxon>
        <taxon>Streptophyta</taxon>
        <taxon>Charophyceae</taxon>
        <taxon>Charales</taxon>
        <taxon>Characeae</taxon>
        <taxon>Chara</taxon>
    </lineage>
</organism>
<dbReference type="PANTHER" id="PTHR11474">
    <property type="entry name" value="TYROSINASE FAMILY MEMBER"/>
    <property type="match status" value="1"/>
</dbReference>
<dbReference type="PROSITE" id="PS00497">
    <property type="entry name" value="TYROSINASE_1"/>
    <property type="match status" value="1"/>
</dbReference>
<feature type="domain" description="Tyrosinase copper-binding" evidence="8">
    <location>
        <begin position="280"/>
        <end position="291"/>
    </location>
</feature>
<dbReference type="InterPro" id="IPR002227">
    <property type="entry name" value="Tyrosinase_Cu-bd"/>
</dbReference>
<gene>
    <name evidence="9" type="ORF">CBR_g44499</name>
</gene>
<comment type="caution">
    <text evidence="9">The sequence shown here is derived from an EMBL/GenBank/DDBJ whole genome shotgun (WGS) entry which is preliminary data.</text>
</comment>
<sequence length="576" mass="65727">MAVAMILKLGTMISGLLVWGIAVNLLLPLHSAHLHVLSQRVPLPGPDLRQCLKGSPCCLQVPDDGTEAVKFERNASIPVRERLSAKTALQSSEYVKKLAMAYRKMRELQHNDPEDPRGMEQQRLVHCVYCSGGLAYGREYDVHNNWFFLPWHRMYLYFHERILAAMVGDPDFRLVFWSWDSRSGREFPAAFRRPSSPLFDRNRNDNDWNLRALVSNATRREMLRTTIVDADTHELFLGRPLGSEQGGLIETGSHNAIHAAVGRQTPPFHNMGNLSWAAADPVFFAHHANVDRLWWVWLRLPTATTTRRCNPPDHTWRCSRFVFYDENAVLTSISVKDVLETEQNLRYTYEDVENDWLPSREQMIRRYAERRRNIASLWEISSRASTWPTLLRAATAVRSSGNIVDCPLLALGRGNRQRTEPFDSESPQGGYRGDSTTTTRTPAHACSATSEHAAAYGTLVVSLDSFHLSCQSPFLFHVYITCTYWNGEETISRPHYLSSLYSFPASGSRTRVTRTVQFPIAEALGSDLDLWERANWTLRIVPQELGTEPMGTLSLLLPSVRVEWLYPTITQRRERP</sequence>
<dbReference type="PANTHER" id="PTHR11474:SF76">
    <property type="entry name" value="SHKT DOMAIN-CONTAINING PROTEIN"/>
    <property type="match status" value="1"/>
</dbReference>
<dbReference type="Gramene" id="GBG87042">
    <property type="protein sequence ID" value="GBG87042"/>
    <property type="gene ID" value="CBR_g44499"/>
</dbReference>
<keyword evidence="10" id="KW-1185">Reference proteome</keyword>
<keyword evidence="3" id="KW-0479">Metal-binding</keyword>
<dbReference type="PROSITE" id="PS00498">
    <property type="entry name" value="TYROSINASE_2"/>
    <property type="match status" value="1"/>
</dbReference>
<accession>A0A388LXT2</accession>
<proteinExistence type="inferred from homology"/>
<dbReference type="STRING" id="69332.A0A388LXT2"/>
<comment type="cofactor">
    <cofactor evidence="1">
        <name>Cu(2+)</name>
        <dbReference type="ChEBI" id="CHEBI:29036"/>
    </cofactor>
</comment>
<feature type="region of interest" description="Disordered" evidence="6">
    <location>
        <begin position="416"/>
        <end position="442"/>
    </location>
</feature>
<dbReference type="InterPro" id="IPR050316">
    <property type="entry name" value="Tyrosinase/Hemocyanin"/>
</dbReference>
<evidence type="ECO:0000256" key="1">
    <source>
        <dbReference type="ARBA" id="ARBA00001973"/>
    </source>
</evidence>
<dbReference type="InterPro" id="IPR022739">
    <property type="entry name" value="Polyphenol_oxidase_cen"/>
</dbReference>
<dbReference type="Proteomes" id="UP000265515">
    <property type="component" value="Unassembled WGS sequence"/>
</dbReference>
<dbReference type="Pfam" id="PF12142">
    <property type="entry name" value="PPO1_DWL"/>
    <property type="match status" value="1"/>
</dbReference>
<comment type="similarity">
    <text evidence="2">Belongs to the tyrosinase family.</text>
</comment>
<evidence type="ECO:0000313" key="10">
    <source>
        <dbReference type="Proteomes" id="UP000265515"/>
    </source>
</evidence>
<dbReference type="EMBL" id="BFEA01000592">
    <property type="protein sequence ID" value="GBG87042.1"/>
    <property type="molecule type" value="Genomic_DNA"/>
</dbReference>
<dbReference type="SUPFAM" id="SSF48056">
    <property type="entry name" value="Di-copper centre-containing domain"/>
    <property type="match status" value="1"/>
</dbReference>
<dbReference type="Gene3D" id="1.10.1280.10">
    <property type="entry name" value="Di-copper center containing domain from catechol oxidase"/>
    <property type="match status" value="1"/>
</dbReference>
<dbReference type="GO" id="GO:0004097">
    <property type="term" value="F:catechol oxidase activity"/>
    <property type="evidence" value="ECO:0007669"/>
    <property type="project" value="InterPro"/>
</dbReference>
<evidence type="ECO:0000256" key="5">
    <source>
        <dbReference type="ARBA" id="ARBA00023008"/>
    </source>
</evidence>